<dbReference type="AlphaFoldDB" id="A0A5J4LCS7"/>
<evidence type="ECO:0000313" key="2">
    <source>
        <dbReference type="Proteomes" id="UP000325598"/>
    </source>
</evidence>
<sequence>MNNRTSAPLAPTAPASAVRALAGPGGHLMPARELSALLGVGPADWARFGAHWDALTLDTHMADGGTYRFRRYGQFDVDAATGTLTRLPHAPYLQESTINPLNGGVERHFDPLTDEFAADPLLRALLLAMAAVFTAVDDTTDWNVKLHPYRITAGDDQTGQPAPEGRHRDGVTFITSLMINRVNVAGGESAVFTDSGEELLTTTLTDPGDLLLGDDRRTLHSVTPLHPLDATAPAHRDVLVVAFTAR</sequence>
<organism evidence="1 2">
    <name type="scientific">Streptomyces angustmyceticus</name>
    <dbReference type="NCBI Taxonomy" id="285578"/>
    <lineage>
        <taxon>Bacteria</taxon>
        <taxon>Bacillati</taxon>
        <taxon>Actinomycetota</taxon>
        <taxon>Actinomycetes</taxon>
        <taxon>Kitasatosporales</taxon>
        <taxon>Streptomycetaceae</taxon>
        <taxon>Streptomyces</taxon>
    </lineage>
</organism>
<dbReference type="Gene3D" id="2.60.120.620">
    <property type="entry name" value="q2cbj1_9rhob like domain"/>
    <property type="match status" value="1"/>
</dbReference>
<dbReference type="GO" id="GO:0051213">
    <property type="term" value="F:dioxygenase activity"/>
    <property type="evidence" value="ECO:0007669"/>
    <property type="project" value="InterPro"/>
</dbReference>
<proteinExistence type="predicted"/>
<dbReference type="Pfam" id="PF10014">
    <property type="entry name" value="2OG-Fe_Oxy_2"/>
    <property type="match status" value="1"/>
</dbReference>
<evidence type="ECO:0008006" key="3">
    <source>
        <dbReference type="Google" id="ProtNLM"/>
    </source>
</evidence>
<gene>
    <name evidence="1" type="ORF">San01_45840</name>
</gene>
<reference evidence="1 2" key="1">
    <citation type="submission" date="2019-10" db="EMBL/GenBank/DDBJ databases">
        <title>Whole genome shotgun sequence of Streptomyces angustmyceticus NBRC 3934.</title>
        <authorList>
            <person name="Hosoyama A."/>
            <person name="Ichikawa N."/>
            <person name="Kimura A."/>
            <person name="Kitahashi Y."/>
            <person name="Komaki H."/>
            <person name="Uohara A."/>
        </authorList>
    </citation>
    <scope>NUCLEOTIDE SEQUENCE [LARGE SCALE GENOMIC DNA]</scope>
    <source>
        <strain evidence="1 2">NBRC 3934</strain>
    </source>
</reference>
<evidence type="ECO:0000313" key="1">
    <source>
        <dbReference type="EMBL" id="GES32097.1"/>
    </source>
</evidence>
<dbReference type="RefSeq" id="WP_223659868.1">
    <property type="nucleotide sequence ID" value="NZ_BLAG01000012.1"/>
</dbReference>
<dbReference type="InterPro" id="IPR018724">
    <property type="entry name" value="2OG-Fe_dioxygenase"/>
</dbReference>
<keyword evidence="2" id="KW-1185">Reference proteome</keyword>
<dbReference type="GeneID" id="96751316"/>
<name>A0A5J4LCS7_9ACTN</name>
<dbReference type="Proteomes" id="UP000325598">
    <property type="component" value="Unassembled WGS sequence"/>
</dbReference>
<comment type="caution">
    <text evidence="1">The sequence shown here is derived from an EMBL/GenBank/DDBJ whole genome shotgun (WGS) entry which is preliminary data.</text>
</comment>
<dbReference type="EMBL" id="BLAG01000012">
    <property type="protein sequence ID" value="GES32097.1"/>
    <property type="molecule type" value="Genomic_DNA"/>
</dbReference>
<accession>A0A5J4LCS7</accession>
<protein>
    <recommendedName>
        <fullName evidence="3">2OG-Fe dioxygenase family protein</fullName>
    </recommendedName>
</protein>